<dbReference type="PIRSF" id="PIRSF006091">
    <property type="entry name" value="E_trnsport_RnfG"/>
    <property type="match status" value="1"/>
</dbReference>
<keyword evidence="6 7" id="KW-0812">Transmembrane</keyword>
<comment type="cofactor">
    <cofactor evidence="6">
        <name>FMN</name>
        <dbReference type="ChEBI" id="CHEBI:58210"/>
    </cofactor>
</comment>
<comment type="similarity">
    <text evidence="6">Belongs to the RnfG family.</text>
</comment>
<evidence type="ECO:0000256" key="7">
    <source>
        <dbReference type="SAM" id="Phobius"/>
    </source>
</evidence>
<dbReference type="NCBIfam" id="TIGR01947">
    <property type="entry name" value="rnfG"/>
    <property type="match status" value="1"/>
</dbReference>
<comment type="function">
    <text evidence="6">Part of a membrane-bound complex that couples electron transfer with translocation of ions across the membrane.</text>
</comment>
<dbReference type="EC" id="7.-.-.-" evidence="6"/>
<evidence type="ECO:0000256" key="6">
    <source>
        <dbReference type="HAMAP-Rule" id="MF_00479"/>
    </source>
</evidence>
<sequence length="221" mass="23817">MTPTPPSGEPSSALKTALHSSTILLVFVSVFTALLSGVYTLAHPIIKESSGSAKIMRLAHEILPTSAYDNTLLKDTVEIPATSALGQNEASIAYRARKDGKPVALILQASAPDGYAGRIHLLLVVAPDGRLFGVRVLQHRETPGLGDYIDPKKDKNKKRPWIGQFTNANPAAESERNWRVKKDGGRFDAMAGATVSPRAVIKAVRKAALYVAANHEALFRQ</sequence>
<keyword evidence="3 6" id="KW-0285">Flavoprotein</keyword>
<proteinExistence type="inferred from homology"/>
<keyword evidence="6" id="KW-1003">Cell membrane</keyword>
<dbReference type="HAMAP" id="MF_00479">
    <property type="entry name" value="RsxG_RnfG"/>
    <property type="match status" value="1"/>
</dbReference>
<evidence type="ECO:0000313" key="10">
    <source>
        <dbReference type="Proteomes" id="UP001574673"/>
    </source>
</evidence>
<feature type="modified residue" description="FMN phosphoryl threonine" evidence="6">
    <location>
        <position position="194"/>
    </location>
</feature>
<keyword evidence="6" id="KW-0997">Cell inner membrane</keyword>
<feature type="transmembrane region" description="Helical" evidence="7">
    <location>
        <begin position="20"/>
        <end position="42"/>
    </location>
</feature>
<protein>
    <recommendedName>
        <fullName evidence="6">Ion-translocating oxidoreductase complex subunit G</fullName>
        <ecNumber evidence="6">7.-.-.-</ecNumber>
    </recommendedName>
    <alternativeName>
        <fullName evidence="6">Rnf electron transport complex subunit G</fullName>
    </alternativeName>
</protein>
<dbReference type="Proteomes" id="UP001574673">
    <property type="component" value="Unassembled WGS sequence"/>
</dbReference>
<dbReference type="Pfam" id="PF04205">
    <property type="entry name" value="FMN_bind"/>
    <property type="match status" value="1"/>
</dbReference>
<keyword evidence="5 6" id="KW-0249">Electron transport</keyword>
<evidence type="ECO:0000256" key="1">
    <source>
        <dbReference type="ARBA" id="ARBA00022448"/>
    </source>
</evidence>
<keyword evidence="10" id="KW-1185">Reference proteome</keyword>
<organism evidence="9 10">
    <name type="scientific">Dentiradicibacter hellwigii</name>
    <dbReference type="NCBI Taxonomy" id="3149053"/>
    <lineage>
        <taxon>Bacteria</taxon>
        <taxon>Pseudomonadati</taxon>
        <taxon>Pseudomonadota</taxon>
        <taxon>Betaproteobacteria</taxon>
        <taxon>Rhodocyclales</taxon>
        <taxon>Rhodocyclaceae</taxon>
        <taxon>Dentiradicibacter</taxon>
    </lineage>
</organism>
<keyword evidence="1 6" id="KW-0813">Transport</keyword>
<accession>A0ABV4UFT2</accession>
<keyword evidence="2 6" id="KW-0597">Phosphoprotein</keyword>
<keyword evidence="6 7" id="KW-0472">Membrane</keyword>
<dbReference type="EMBL" id="JBEUWX010000002">
    <property type="protein sequence ID" value="MFA9949920.1"/>
    <property type="molecule type" value="Genomic_DNA"/>
</dbReference>
<evidence type="ECO:0000313" key="9">
    <source>
        <dbReference type="EMBL" id="MFA9949920.1"/>
    </source>
</evidence>
<comment type="subunit">
    <text evidence="6">The complex is composed of six subunits: RnfA, RnfB, RnfC, RnfD, RnfE and RnfG.</text>
</comment>
<comment type="caution">
    <text evidence="9">The sequence shown here is derived from an EMBL/GenBank/DDBJ whole genome shotgun (WGS) entry which is preliminary data.</text>
</comment>
<keyword evidence="6" id="KW-1278">Translocase</keyword>
<dbReference type="PANTHER" id="PTHR36118">
    <property type="entry name" value="ION-TRANSLOCATING OXIDOREDUCTASE COMPLEX SUBUNIT G"/>
    <property type="match status" value="1"/>
</dbReference>
<reference evidence="10" key="1">
    <citation type="submission" date="2024-06" db="EMBL/GenBank/DDBJ databases">
        <title>Radixoralia hellwigii gen. nov., sp nov., isolated from a root canal in the human oral cavity.</title>
        <authorList>
            <person name="Bartsch S."/>
            <person name="Wittmer A."/>
            <person name="Schulz A.-K."/>
            <person name="Neumann-Schaal M."/>
            <person name="Wolf J."/>
            <person name="Gronow S."/>
            <person name="Tennert C."/>
            <person name="Haecker G."/>
            <person name="Cieplik F."/>
            <person name="Al-Ahmad A."/>
        </authorList>
    </citation>
    <scope>NUCLEOTIDE SEQUENCE [LARGE SCALE GENOMIC DNA]</scope>
    <source>
        <strain evidence="10">Wk13</strain>
    </source>
</reference>
<dbReference type="PANTHER" id="PTHR36118:SF1">
    <property type="entry name" value="ION-TRANSLOCATING OXIDOREDUCTASE COMPLEX SUBUNIT G"/>
    <property type="match status" value="1"/>
</dbReference>
<dbReference type="InterPro" id="IPR007329">
    <property type="entry name" value="FMN-bd"/>
</dbReference>
<evidence type="ECO:0000256" key="3">
    <source>
        <dbReference type="ARBA" id="ARBA00022630"/>
    </source>
</evidence>
<dbReference type="RefSeq" id="WP_418891015.1">
    <property type="nucleotide sequence ID" value="NZ_JBEUWX010000002.1"/>
</dbReference>
<feature type="domain" description="FMN-binding" evidence="8">
    <location>
        <begin position="114"/>
        <end position="211"/>
    </location>
</feature>
<gene>
    <name evidence="9" type="primary">rsxG</name>
    <name evidence="6" type="synonym">rnfG</name>
    <name evidence="9" type="ORF">ABCS64_06255</name>
</gene>
<evidence type="ECO:0000256" key="4">
    <source>
        <dbReference type="ARBA" id="ARBA00022643"/>
    </source>
</evidence>
<evidence type="ECO:0000256" key="5">
    <source>
        <dbReference type="ARBA" id="ARBA00022982"/>
    </source>
</evidence>
<dbReference type="NCBIfam" id="NF002519">
    <property type="entry name" value="PRK01908.1"/>
    <property type="match status" value="1"/>
</dbReference>
<name>A0ABV4UFT2_9RHOO</name>
<comment type="subcellular location">
    <subcellularLocation>
        <location evidence="6">Cell inner membrane</location>
        <topology evidence="6">Single-pass membrane protein</topology>
    </subcellularLocation>
</comment>
<keyword evidence="6 7" id="KW-1133">Transmembrane helix</keyword>
<keyword evidence="4 6" id="KW-0288">FMN</keyword>
<dbReference type="InterPro" id="IPR010209">
    <property type="entry name" value="Ion_transpt_RnfG/RsxG"/>
</dbReference>
<evidence type="ECO:0000256" key="2">
    <source>
        <dbReference type="ARBA" id="ARBA00022553"/>
    </source>
</evidence>
<dbReference type="SMART" id="SM00900">
    <property type="entry name" value="FMN_bind"/>
    <property type="match status" value="1"/>
</dbReference>
<evidence type="ECO:0000259" key="8">
    <source>
        <dbReference type="SMART" id="SM00900"/>
    </source>
</evidence>